<dbReference type="EMBL" id="WIGN01000045">
    <property type="protein sequence ID" value="KAF6814272.1"/>
    <property type="molecule type" value="Genomic_DNA"/>
</dbReference>
<accession>A0A8H6JJF7</accession>
<gene>
    <name evidence="2" type="ORF">CSOJ01_04163</name>
</gene>
<organism evidence="2 3">
    <name type="scientific">Colletotrichum sojae</name>
    <dbReference type="NCBI Taxonomy" id="2175907"/>
    <lineage>
        <taxon>Eukaryota</taxon>
        <taxon>Fungi</taxon>
        <taxon>Dikarya</taxon>
        <taxon>Ascomycota</taxon>
        <taxon>Pezizomycotina</taxon>
        <taxon>Sordariomycetes</taxon>
        <taxon>Hypocreomycetidae</taxon>
        <taxon>Glomerellales</taxon>
        <taxon>Glomerellaceae</taxon>
        <taxon>Colletotrichum</taxon>
        <taxon>Colletotrichum orchidearum species complex</taxon>
    </lineage>
</organism>
<feature type="compositionally biased region" description="Low complexity" evidence="1">
    <location>
        <begin position="56"/>
        <end position="66"/>
    </location>
</feature>
<evidence type="ECO:0000256" key="1">
    <source>
        <dbReference type="SAM" id="MobiDB-lite"/>
    </source>
</evidence>
<protein>
    <submittedName>
        <fullName evidence="2">Uncharacterized protein</fullName>
    </submittedName>
</protein>
<reference evidence="2 3" key="1">
    <citation type="journal article" date="2020" name="Phytopathology">
        <title>Genome Sequence Resources of Colletotrichum truncatum, C. plurivorum, C. musicola, and C. sojae: Four Species Pathogenic to Soybean (Glycine max).</title>
        <authorList>
            <person name="Rogerio F."/>
            <person name="Boufleur T.R."/>
            <person name="Ciampi-Guillardi M."/>
            <person name="Sukno S.A."/>
            <person name="Thon M.R."/>
            <person name="Massola Junior N.S."/>
            <person name="Baroncelli R."/>
        </authorList>
    </citation>
    <scope>NUCLEOTIDE SEQUENCE [LARGE SCALE GENOMIC DNA]</scope>
    <source>
        <strain evidence="2 3">LFN0009</strain>
    </source>
</reference>
<sequence>MFLANTTRYLCFRTAFRAWPDLDLVTTTAATTALPVLLSIQRGACGSRPVLARCASPAPTNTSAPPREATPDVDDDEKRCTPSNTKPKHGHLPECHAQVLGNTIIVRRRTAYGTAASRLALPSNPGLQPMRLHHPLLFSLDGRSTTAIRCVHASIPSTSPECHDNATSQYPMQRKAIHGCYEFFPGAGPWECLTGPPRLRHWFSLATARTASLAVHSSTPSRCCICVCTASNYCAPTGYLSHACAPHWITNDTSRPPHGLASHYPSLATTKLPAPPTSLRLAKHSRAGGQASTPHPLYNGIQWLLAGPSCARADDLPPPVLASPRGAGPFTATAQTRQRGRNRRRYSVPTQTFATERGLGPLFQGSHTHHQSKNRKAAVPNVSPHLHAAMPAGAAEGLRDPRRDEINILHSRTGRHLISDMIVSVSPLPTFISLTGGIVVDDRVPAHVFSDRTHLQ</sequence>
<name>A0A8H6JJF7_9PEZI</name>
<dbReference type="AlphaFoldDB" id="A0A8H6JJF7"/>
<evidence type="ECO:0000313" key="3">
    <source>
        <dbReference type="Proteomes" id="UP000652219"/>
    </source>
</evidence>
<dbReference type="Proteomes" id="UP000652219">
    <property type="component" value="Unassembled WGS sequence"/>
</dbReference>
<proteinExistence type="predicted"/>
<evidence type="ECO:0000313" key="2">
    <source>
        <dbReference type="EMBL" id="KAF6814272.1"/>
    </source>
</evidence>
<feature type="region of interest" description="Disordered" evidence="1">
    <location>
        <begin position="56"/>
        <end position="93"/>
    </location>
</feature>
<keyword evidence="3" id="KW-1185">Reference proteome</keyword>
<comment type="caution">
    <text evidence="2">The sequence shown here is derived from an EMBL/GenBank/DDBJ whole genome shotgun (WGS) entry which is preliminary data.</text>
</comment>
<feature type="region of interest" description="Disordered" evidence="1">
    <location>
        <begin position="321"/>
        <end position="346"/>
    </location>
</feature>